<dbReference type="InterPro" id="IPR036291">
    <property type="entry name" value="NAD(P)-bd_dom_sf"/>
</dbReference>
<reference evidence="4" key="2">
    <citation type="submission" date="2023-06" db="EMBL/GenBank/DDBJ databases">
        <authorList>
            <consortium name="Lawrence Berkeley National Laboratory"/>
            <person name="Haridas S."/>
            <person name="Hensen N."/>
            <person name="Bonometti L."/>
            <person name="Westerberg I."/>
            <person name="Brannstrom I.O."/>
            <person name="Guillou S."/>
            <person name="Cros-Aarteil S."/>
            <person name="Calhoun S."/>
            <person name="Kuo A."/>
            <person name="Mondo S."/>
            <person name="Pangilinan J."/>
            <person name="Riley R."/>
            <person name="LaButti K."/>
            <person name="Andreopoulos B."/>
            <person name="Lipzen A."/>
            <person name="Chen C."/>
            <person name="Yanf M."/>
            <person name="Daum C."/>
            <person name="Ng V."/>
            <person name="Clum A."/>
            <person name="Steindorff A."/>
            <person name="Ohm R."/>
            <person name="Martin F."/>
            <person name="Silar P."/>
            <person name="Natvig D."/>
            <person name="Lalanne C."/>
            <person name="Gautier V."/>
            <person name="Ament-velasquez S.L."/>
            <person name="Kruys A."/>
            <person name="Hutchinson M.I."/>
            <person name="Powell A.J."/>
            <person name="Barry K."/>
            <person name="Miller A.N."/>
            <person name="Grigoriev I.V."/>
            <person name="Debuchy R."/>
            <person name="Gladieux P."/>
            <person name="Thoren M.H."/>
            <person name="Johannesson H."/>
        </authorList>
    </citation>
    <scope>NUCLEOTIDE SEQUENCE</scope>
    <source>
        <strain evidence="4">CBS 232.78</strain>
    </source>
</reference>
<protein>
    <recommendedName>
        <fullName evidence="3">NAD-dependent epimerase/dehydratase domain-containing protein</fullName>
    </recommendedName>
</protein>
<dbReference type="PANTHER" id="PTHR10366:SF812">
    <property type="entry name" value="VPS9 DOMAIN-CONTAINING PROTEIN"/>
    <property type="match status" value="1"/>
</dbReference>
<proteinExistence type="inferred from homology"/>
<dbReference type="InterPro" id="IPR050425">
    <property type="entry name" value="NAD(P)_dehydrat-like"/>
</dbReference>
<evidence type="ECO:0000259" key="3">
    <source>
        <dbReference type="Pfam" id="PF01370"/>
    </source>
</evidence>
<name>A0AAE0K2Q5_9PEZI</name>
<dbReference type="InterPro" id="IPR001509">
    <property type="entry name" value="Epimerase_deHydtase"/>
</dbReference>
<keyword evidence="5" id="KW-1185">Reference proteome</keyword>
<accession>A0AAE0K2Q5</accession>
<comment type="similarity">
    <text evidence="2">Belongs to the NAD(P)-dependent epimerase/dehydratase family. Dihydroflavonol-4-reductase subfamily.</text>
</comment>
<dbReference type="Gene3D" id="3.40.50.720">
    <property type="entry name" value="NAD(P)-binding Rossmann-like Domain"/>
    <property type="match status" value="1"/>
</dbReference>
<feature type="non-terminal residue" evidence="4">
    <location>
        <position position="1"/>
    </location>
</feature>
<gene>
    <name evidence="4" type="ORF">B0H63DRAFT_441812</name>
</gene>
<evidence type="ECO:0000313" key="4">
    <source>
        <dbReference type="EMBL" id="KAK3368567.1"/>
    </source>
</evidence>
<organism evidence="4 5">
    <name type="scientific">Podospora didyma</name>
    <dbReference type="NCBI Taxonomy" id="330526"/>
    <lineage>
        <taxon>Eukaryota</taxon>
        <taxon>Fungi</taxon>
        <taxon>Dikarya</taxon>
        <taxon>Ascomycota</taxon>
        <taxon>Pezizomycotina</taxon>
        <taxon>Sordariomycetes</taxon>
        <taxon>Sordariomycetidae</taxon>
        <taxon>Sordariales</taxon>
        <taxon>Podosporaceae</taxon>
        <taxon>Podospora</taxon>
    </lineage>
</organism>
<dbReference type="SUPFAM" id="SSF51735">
    <property type="entry name" value="NAD(P)-binding Rossmann-fold domains"/>
    <property type="match status" value="1"/>
</dbReference>
<dbReference type="GO" id="GO:0016616">
    <property type="term" value="F:oxidoreductase activity, acting on the CH-OH group of donors, NAD or NADP as acceptor"/>
    <property type="evidence" value="ECO:0007669"/>
    <property type="project" value="TreeGrafter"/>
</dbReference>
<comment type="caution">
    <text evidence="4">The sequence shown here is derived from an EMBL/GenBank/DDBJ whole genome shotgun (WGS) entry which is preliminary data.</text>
</comment>
<sequence>MAISTSLVLITGGTGFIGSQVVLDALKAGHRVRLTIRREAQVDEVKSRFASYATQLETALTPDLSSIDAIRSALGDDVEYVIHIASPMPGKGDDFKTDYLHPAVKGTEAILEAAATALAVKRVVIMSSLLGLMPLGAMRIPGIEVKAGANKSIPIDPDMPFPSGPAGHGMKYSASKVLAHRATLDWVSTHKPHFSLITIHPSLVLGHDMTQTGTTAGGSNAFLTNSLATPPPSGPIVPSSFVDVRDVSLVTLRSLDVSVPFNNDEVREYLVTGKPTTWDAIIAFVK</sequence>
<dbReference type="AlphaFoldDB" id="A0AAE0K2Q5"/>
<dbReference type="Pfam" id="PF01370">
    <property type="entry name" value="Epimerase"/>
    <property type="match status" value="1"/>
</dbReference>
<feature type="domain" description="NAD-dependent epimerase/dehydratase" evidence="3">
    <location>
        <begin position="8"/>
        <end position="211"/>
    </location>
</feature>
<dbReference type="Proteomes" id="UP001285441">
    <property type="component" value="Unassembled WGS sequence"/>
</dbReference>
<evidence type="ECO:0000313" key="5">
    <source>
        <dbReference type="Proteomes" id="UP001285441"/>
    </source>
</evidence>
<evidence type="ECO:0000256" key="1">
    <source>
        <dbReference type="ARBA" id="ARBA00023002"/>
    </source>
</evidence>
<keyword evidence="1" id="KW-0560">Oxidoreductase</keyword>
<reference evidence="4" key="1">
    <citation type="journal article" date="2023" name="Mol. Phylogenet. Evol.">
        <title>Genome-scale phylogeny and comparative genomics of the fungal order Sordariales.</title>
        <authorList>
            <person name="Hensen N."/>
            <person name="Bonometti L."/>
            <person name="Westerberg I."/>
            <person name="Brannstrom I.O."/>
            <person name="Guillou S."/>
            <person name="Cros-Aarteil S."/>
            <person name="Calhoun S."/>
            <person name="Haridas S."/>
            <person name="Kuo A."/>
            <person name="Mondo S."/>
            <person name="Pangilinan J."/>
            <person name="Riley R."/>
            <person name="LaButti K."/>
            <person name="Andreopoulos B."/>
            <person name="Lipzen A."/>
            <person name="Chen C."/>
            <person name="Yan M."/>
            <person name="Daum C."/>
            <person name="Ng V."/>
            <person name="Clum A."/>
            <person name="Steindorff A."/>
            <person name="Ohm R.A."/>
            <person name="Martin F."/>
            <person name="Silar P."/>
            <person name="Natvig D.O."/>
            <person name="Lalanne C."/>
            <person name="Gautier V."/>
            <person name="Ament-Velasquez S.L."/>
            <person name="Kruys A."/>
            <person name="Hutchinson M.I."/>
            <person name="Powell A.J."/>
            <person name="Barry K."/>
            <person name="Miller A.N."/>
            <person name="Grigoriev I.V."/>
            <person name="Debuchy R."/>
            <person name="Gladieux P."/>
            <person name="Hiltunen Thoren M."/>
            <person name="Johannesson H."/>
        </authorList>
    </citation>
    <scope>NUCLEOTIDE SEQUENCE</scope>
    <source>
        <strain evidence="4">CBS 232.78</strain>
    </source>
</reference>
<dbReference type="EMBL" id="JAULSW010000010">
    <property type="protein sequence ID" value="KAK3368567.1"/>
    <property type="molecule type" value="Genomic_DNA"/>
</dbReference>
<dbReference type="PANTHER" id="PTHR10366">
    <property type="entry name" value="NAD DEPENDENT EPIMERASE/DEHYDRATASE"/>
    <property type="match status" value="1"/>
</dbReference>
<evidence type="ECO:0000256" key="2">
    <source>
        <dbReference type="ARBA" id="ARBA00023445"/>
    </source>
</evidence>